<feature type="domain" description="KIB1-4 beta-propeller" evidence="1">
    <location>
        <begin position="19"/>
        <end position="99"/>
    </location>
</feature>
<dbReference type="AlphaFoldDB" id="A0AAV5FS67"/>
<dbReference type="Pfam" id="PF03478">
    <property type="entry name" value="Beta-prop_KIB1-4"/>
    <property type="match status" value="1"/>
</dbReference>
<sequence>MDLLSNAFPYSSLGTEELAVFRSFLVEYQGELLVVVKLRHDTMKVFKIDTVANVIEPVKDIGSRALFVGDCRCLSVDANCIYYVDDDGLVLTYDICIYSLKKDRPEVRIIGQAIDALDPFTIACSDPPFTVVQLLPLLPHLRGLQKLDLNWQAPATDDFWGLASMEPFSRMTKMRSTLAAVGAPDTLPIIHRVPEQEMDGRLHRHQHDKQSHGNGRLGVFSSGLIVRISDIFLATEDLDYYMDFYAICSSWRFATDDPRRIRVTRASALIGEMFLVVFDYEMVQMEVFKIIDTADKFASVDANCIYEQG</sequence>
<organism evidence="2 3">
    <name type="scientific">Eleusine coracana subsp. coracana</name>
    <dbReference type="NCBI Taxonomy" id="191504"/>
    <lineage>
        <taxon>Eukaryota</taxon>
        <taxon>Viridiplantae</taxon>
        <taxon>Streptophyta</taxon>
        <taxon>Embryophyta</taxon>
        <taxon>Tracheophyta</taxon>
        <taxon>Spermatophyta</taxon>
        <taxon>Magnoliopsida</taxon>
        <taxon>Liliopsida</taxon>
        <taxon>Poales</taxon>
        <taxon>Poaceae</taxon>
        <taxon>PACMAD clade</taxon>
        <taxon>Chloridoideae</taxon>
        <taxon>Cynodonteae</taxon>
        <taxon>Eleusininae</taxon>
        <taxon>Eleusine</taxon>
    </lineage>
</organism>
<dbReference type="EMBL" id="BQKI01000097">
    <property type="protein sequence ID" value="GJN38514.1"/>
    <property type="molecule type" value="Genomic_DNA"/>
</dbReference>
<gene>
    <name evidence="2" type="primary">gb27564</name>
    <name evidence="2" type="ORF">PR202_gb27564</name>
</gene>
<evidence type="ECO:0000313" key="2">
    <source>
        <dbReference type="EMBL" id="GJN38514.1"/>
    </source>
</evidence>
<accession>A0AAV5FS67</accession>
<dbReference type="Proteomes" id="UP001054889">
    <property type="component" value="Unassembled WGS sequence"/>
</dbReference>
<dbReference type="InterPro" id="IPR005174">
    <property type="entry name" value="KIB1-4_b-propeller"/>
</dbReference>
<reference evidence="2" key="1">
    <citation type="journal article" date="2018" name="DNA Res.">
        <title>Multiple hybrid de novo genome assembly of finger millet, an orphan allotetraploid crop.</title>
        <authorList>
            <person name="Hatakeyama M."/>
            <person name="Aluri S."/>
            <person name="Balachadran M.T."/>
            <person name="Sivarajan S.R."/>
            <person name="Patrignani A."/>
            <person name="Gruter S."/>
            <person name="Poveda L."/>
            <person name="Shimizu-Inatsugi R."/>
            <person name="Baeten J."/>
            <person name="Francoijs K.J."/>
            <person name="Nataraja K.N."/>
            <person name="Reddy Y.A.N."/>
            <person name="Phadnis S."/>
            <person name="Ravikumar R.L."/>
            <person name="Schlapbach R."/>
            <person name="Sreeman S.M."/>
            <person name="Shimizu K.K."/>
        </authorList>
    </citation>
    <scope>NUCLEOTIDE SEQUENCE</scope>
</reference>
<evidence type="ECO:0000313" key="3">
    <source>
        <dbReference type="Proteomes" id="UP001054889"/>
    </source>
</evidence>
<proteinExistence type="predicted"/>
<keyword evidence="3" id="KW-1185">Reference proteome</keyword>
<name>A0AAV5FS67_ELECO</name>
<evidence type="ECO:0000259" key="1">
    <source>
        <dbReference type="Pfam" id="PF03478"/>
    </source>
</evidence>
<dbReference type="PANTHER" id="PTHR33165:SF86">
    <property type="entry name" value="EXPRESSED PROTEIN"/>
    <property type="match status" value="1"/>
</dbReference>
<reference evidence="2" key="2">
    <citation type="submission" date="2021-12" db="EMBL/GenBank/DDBJ databases">
        <title>Resequencing data analysis of finger millet.</title>
        <authorList>
            <person name="Hatakeyama M."/>
            <person name="Aluri S."/>
            <person name="Balachadran M.T."/>
            <person name="Sivarajan S.R."/>
            <person name="Poveda L."/>
            <person name="Shimizu-Inatsugi R."/>
            <person name="Schlapbach R."/>
            <person name="Sreeman S.M."/>
            <person name="Shimizu K.K."/>
        </authorList>
    </citation>
    <scope>NUCLEOTIDE SEQUENCE</scope>
</reference>
<dbReference type="PANTHER" id="PTHR33165">
    <property type="entry name" value="F-BOX DOMAIN CONTAINING PROTEIN-LIKE-RELATED"/>
    <property type="match status" value="1"/>
</dbReference>
<comment type="caution">
    <text evidence="2">The sequence shown here is derived from an EMBL/GenBank/DDBJ whole genome shotgun (WGS) entry which is preliminary data.</text>
</comment>
<protein>
    <recommendedName>
        <fullName evidence="1">KIB1-4 beta-propeller domain-containing protein</fullName>
    </recommendedName>
</protein>